<dbReference type="Proteomes" id="UP000033047">
    <property type="component" value="Unassembled WGS sequence"/>
</dbReference>
<dbReference type="PATRIC" id="fig|927665.4.peg.928"/>
<dbReference type="HOGENOM" id="CLU_022860_0_0_10"/>
<dbReference type="Pfam" id="PF13229">
    <property type="entry name" value="Beta_helix"/>
    <property type="match status" value="1"/>
</dbReference>
<dbReference type="SUPFAM" id="SSF51126">
    <property type="entry name" value="Pectin lyase-like"/>
    <property type="match status" value="1"/>
</dbReference>
<dbReference type="Gene3D" id="2.160.20.10">
    <property type="entry name" value="Single-stranded right-handed beta-helix, Pectin lyase-like"/>
    <property type="match status" value="2"/>
</dbReference>
<protein>
    <recommendedName>
        <fullName evidence="2">Right handed beta helix domain-containing protein</fullName>
    </recommendedName>
</protein>
<dbReference type="InterPro" id="IPR039448">
    <property type="entry name" value="Beta_helix"/>
</dbReference>
<reference evidence="3 4" key="1">
    <citation type="submission" date="2013-04" db="EMBL/GenBank/DDBJ databases">
        <title>The Genome Sequence of Parabacteroides goldsteinii DSM 19448.</title>
        <authorList>
            <consortium name="The Broad Institute Genomics Platform"/>
            <person name="Earl A."/>
            <person name="Ward D."/>
            <person name="Feldgarden M."/>
            <person name="Gevers D."/>
            <person name="Martens E."/>
            <person name="Sakamoto M."/>
            <person name="Benno Y."/>
            <person name="Song Y."/>
            <person name="Liu C."/>
            <person name="Lee J."/>
            <person name="Bolanos M."/>
            <person name="Vaisanen M.L."/>
            <person name="Finegold S.M."/>
            <person name="Walker B."/>
            <person name="Young S."/>
            <person name="Zeng Q."/>
            <person name="Gargeya S."/>
            <person name="Fitzgerald M."/>
            <person name="Haas B."/>
            <person name="Abouelleil A."/>
            <person name="Allen A.W."/>
            <person name="Alvarado L."/>
            <person name="Arachchi H.M."/>
            <person name="Berlin A.M."/>
            <person name="Chapman S.B."/>
            <person name="Gainer-Dewar J."/>
            <person name="Goldberg J."/>
            <person name="Griggs A."/>
            <person name="Gujja S."/>
            <person name="Hansen M."/>
            <person name="Howarth C."/>
            <person name="Imamovic A."/>
            <person name="Ireland A."/>
            <person name="Larimer J."/>
            <person name="McCowan C."/>
            <person name="Murphy C."/>
            <person name="Pearson M."/>
            <person name="Poon T.W."/>
            <person name="Priest M."/>
            <person name="Roberts A."/>
            <person name="Saif S."/>
            <person name="Shea T."/>
            <person name="Sisk P."/>
            <person name="Sykes S."/>
            <person name="Wortman J."/>
            <person name="Nusbaum C."/>
            <person name="Birren B."/>
        </authorList>
    </citation>
    <scope>NUCLEOTIDE SEQUENCE [LARGE SCALE GENOMIC DNA]</scope>
    <source>
        <strain evidence="3 4">DSM 19448</strain>
    </source>
</reference>
<dbReference type="AlphaFoldDB" id="A0A0F5JK66"/>
<dbReference type="PANTHER" id="PTHR36453:SF1">
    <property type="entry name" value="RIGHT HANDED BETA HELIX DOMAIN-CONTAINING PROTEIN"/>
    <property type="match status" value="1"/>
</dbReference>
<accession>A0A0F5JK66</accession>
<evidence type="ECO:0000256" key="1">
    <source>
        <dbReference type="SAM" id="SignalP"/>
    </source>
</evidence>
<dbReference type="RefSeq" id="WP_046145406.1">
    <property type="nucleotide sequence ID" value="NZ_KQ033912.1"/>
</dbReference>
<gene>
    <name evidence="3" type="ORF">HMPREF1535_00907</name>
</gene>
<dbReference type="STRING" id="927665.HMPREF1535_00907"/>
<dbReference type="InterPro" id="IPR011050">
    <property type="entry name" value="Pectin_lyase_fold/virulence"/>
</dbReference>
<dbReference type="PANTHER" id="PTHR36453">
    <property type="entry name" value="SECRETED PROTEIN-RELATED"/>
    <property type="match status" value="1"/>
</dbReference>
<feature type="chain" id="PRO_5002490146" description="Right handed beta helix domain-containing protein" evidence="1">
    <location>
        <begin position="20"/>
        <end position="694"/>
    </location>
</feature>
<name>A0A0F5JK66_9BACT</name>
<evidence type="ECO:0000313" key="3">
    <source>
        <dbReference type="EMBL" id="KKB58089.1"/>
    </source>
</evidence>
<evidence type="ECO:0000259" key="2">
    <source>
        <dbReference type="Pfam" id="PF13229"/>
    </source>
</evidence>
<dbReference type="InterPro" id="IPR006626">
    <property type="entry name" value="PbH1"/>
</dbReference>
<sequence>MKRHLFLYLLSVCSSAIIAQNTIYVSPGTTGIQKGTYESPYGTIEEALKQGLNTTGLDTVHIRIQSGFYPLNQTLRIDKSPSVPVVIEGEGKDKPVISGAITLTSWEKTPEGWWKTHVDEVARYGLKIEQLYVNGNRATRARTPDTGWFFVEKADETIHYKGTGRSPEYATQRIQAKPEDMASLQGLSEEELNEVMVMCYHKWDNTRKYLSMAIPDSGYFFLNGQGMKPWNPIQKGSRFILENYKQAMTAEGEWFMEPSGDLYYIPRKGEIIETSIAHAPVLNRLLTIKGEKGYPVKNVTFRNLSFEHSGYVMPKTGNNPAQAASPVDAAIHLDFADNIRFENCEIKHTGNYAIWFRKACTNCNLEHSYLTDLGAGAVKIGEYETPDPNLLTKKITVDNNIIQKTGFVFPCGVGVAIFNSSDNKVTHNEISDLLYSGVSVGWVWGYGKSYAVNNEIAYNNIHHIGWGELSDMGAVYTLGISPGTRIHNNVIHHIYSYDYGGWGLYTDEGSTGVVMENNLVYGCKSGGFHQHYGEKNSIRNNIFAFNHHQQLQFTRVEEHQSFSFTSNIILMDHGVYLSGPWDKANIDMDYNCYWDLRNNMPPKFLDNDWKAWKGIKDKHSIIQDPAFKDPYRLDFHFKNQKAIRKIRFKPFDYEKAGVYGSDEWIQKARLPKEREDEFDRIVREREKSVSALFE</sequence>
<feature type="signal peptide" evidence="1">
    <location>
        <begin position="1"/>
        <end position="19"/>
    </location>
</feature>
<dbReference type="EMBL" id="AQHV01000006">
    <property type="protein sequence ID" value="KKB58089.1"/>
    <property type="molecule type" value="Genomic_DNA"/>
</dbReference>
<organism evidence="3 4">
    <name type="scientific">Parabacteroides goldsteinii DSM 19448 = WAL 12034</name>
    <dbReference type="NCBI Taxonomy" id="927665"/>
    <lineage>
        <taxon>Bacteria</taxon>
        <taxon>Pseudomonadati</taxon>
        <taxon>Bacteroidota</taxon>
        <taxon>Bacteroidia</taxon>
        <taxon>Bacteroidales</taxon>
        <taxon>Tannerellaceae</taxon>
        <taxon>Parabacteroides</taxon>
    </lineage>
</organism>
<proteinExistence type="predicted"/>
<keyword evidence="1" id="KW-0732">Signal</keyword>
<comment type="caution">
    <text evidence="3">The sequence shown here is derived from an EMBL/GenBank/DDBJ whole genome shotgun (WGS) entry which is preliminary data.</text>
</comment>
<feature type="domain" description="Right handed beta helix" evidence="2">
    <location>
        <begin position="271"/>
        <end position="430"/>
    </location>
</feature>
<dbReference type="SMART" id="SM00710">
    <property type="entry name" value="PbH1"/>
    <property type="match status" value="9"/>
</dbReference>
<evidence type="ECO:0000313" key="4">
    <source>
        <dbReference type="Proteomes" id="UP000033047"/>
    </source>
</evidence>
<dbReference type="InterPro" id="IPR012334">
    <property type="entry name" value="Pectin_lyas_fold"/>
</dbReference>